<reference evidence="1 2" key="1">
    <citation type="submission" date="2021-08" db="EMBL/GenBank/DDBJ databases">
        <title>Comparative Genomics Analysis of the Genus Qipengyuania Reveals Extensive Genetic Diversity and Metabolic Versatility, Including the Description of Fifteen Novel Species.</title>
        <authorList>
            <person name="Liu Y."/>
        </authorList>
    </citation>
    <scope>NUCLEOTIDE SEQUENCE [LARGE SCALE GENOMIC DNA]</scope>
    <source>
        <strain evidence="1 2">YG27</strain>
    </source>
</reference>
<dbReference type="PROSITE" id="PS51318">
    <property type="entry name" value="TAT"/>
    <property type="match status" value="1"/>
</dbReference>
<dbReference type="SUPFAM" id="SSF51556">
    <property type="entry name" value="Metallo-dependent hydrolases"/>
    <property type="match status" value="1"/>
</dbReference>
<dbReference type="PANTHER" id="PTHR10443">
    <property type="entry name" value="MICROSOMAL DIPEPTIDASE"/>
    <property type="match status" value="1"/>
</dbReference>
<dbReference type="InterPro" id="IPR006311">
    <property type="entry name" value="TAT_signal"/>
</dbReference>
<dbReference type="InterPro" id="IPR032466">
    <property type="entry name" value="Metal_Hydrolase"/>
</dbReference>
<keyword evidence="2" id="KW-1185">Reference proteome</keyword>
<dbReference type="Proteomes" id="UP000782554">
    <property type="component" value="Unassembled WGS sequence"/>
</dbReference>
<gene>
    <name evidence="1" type="ORF">K3181_09040</name>
</gene>
<proteinExistence type="predicted"/>
<dbReference type="PANTHER" id="PTHR10443:SF12">
    <property type="entry name" value="DIPEPTIDASE"/>
    <property type="match status" value="1"/>
</dbReference>
<sequence length="376" mass="40938">MHINRRQWLAGMGAGAAAVLVGPSPVFARPARSFLKDAIVIDGLGGIGDPYGEDGVTRLSAKGWAEIRASGVTATRITAMPVGNQVDAWEQYEDFMDYFESFVGANPDRFLVVRQAADIRTAKETGRMGIIYGTQDTAMIGPALDRIATMKERGLRSIQLTYNNRNLAGDGSIEPDNAGLSKLGRATIERIESERLLLDLSHGGARTMAEAVEASARPLVISHTGARALNDHPRNTSDETMRAVADKGGVVGLYFMPYLSADMAPSGEVLLDHADHMLGVLGEDHIGIGTDNGPVPPEMTAETRKAWDTEQQRRIDEGIAAPGEKIGFYPIVQDYNSIDRLERFADALARRGWSQRQIEKLLGLNFLRVYGEAWEG</sequence>
<protein>
    <submittedName>
        <fullName evidence="1">Dipeptidase</fullName>
    </submittedName>
</protein>
<accession>A0ABS7JVA7</accession>
<dbReference type="InterPro" id="IPR008257">
    <property type="entry name" value="Pept_M19"/>
</dbReference>
<evidence type="ECO:0000313" key="1">
    <source>
        <dbReference type="EMBL" id="MBX7501586.1"/>
    </source>
</evidence>
<dbReference type="Pfam" id="PF01244">
    <property type="entry name" value="Peptidase_M19"/>
    <property type="match status" value="1"/>
</dbReference>
<evidence type="ECO:0000313" key="2">
    <source>
        <dbReference type="Proteomes" id="UP000782554"/>
    </source>
</evidence>
<comment type="caution">
    <text evidence="1">The sequence shown here is derived from an EMBL/GenBank/DDBJ whole genome shotgun (WGS) entry which is preliminary data.</text>
</comment>
<name>A0ABS7JVA7_9SPHN</name>
<organism evidence="1 2">
    <name type="scientific">Qipengyuania mesophila</name>
    <dbReference type="NCBI Taxonomy" id="2867246"/>
    <lineage>
        <taxon>Bacteria</taxon>
        <taxon>Pseudomonadati</taxon>
        <taxon>Pseudomonadota</taxon>
        <taxon>Alphaproteobacteria</taxon>
        <taxon>Sphingomonadales</taxon>
        <taxon>Erythrobacteraceae</taxon>
        <taxon>Qipengyuania</taxon>
    </lineage>
</organism>
<dbReference type="PROSITE" id="PS51365">
    <property type="entry name" value="RENAL_DIPEPTIDASE_2"/>
    <property type="match status" value="1"/>
</dbReference>
<dbReference type="EMBL" id="JAIGNU010000001">
    <property type="protein sequence ID" value="MBX7501586.1"/>
    <property type="molecule type" value="Genomic_DNA"/>
</dbReference>
<dbReference type="Gene3D" id="3.20.20.140">
    <property type="entry name" value="Metal-dependent hydrolases"/>
    <property type="match status" value="1"/>
</dbReference>
<dbReference type="RefSeq" id="WP_221602659.1">
    <property type="nucleotide sequence ID" value="NZ_JAIGNU010000001.1"/>
</dbReference>